<evidence type="ECO:0000256" key="4">
    <source>
        <dbReference type="ARBA" id="ARBA00023136"/>
    </source>
</evidence>
<dbReference type="Pfam" id="PF02313">
    <property type="entry name" value="Fumarate_red_D"/>
    <property type="match status" value="1"/>
</dbReference>
<dbReference type="GO" id="GO:0006106">
    <property type="term" value="P:fumarate metabolic process"/>
    <property type="evidence" value="ECO:0007669"/>
    <property type="project" value="InterPro"/>
</dbReference>
<dbReference type="InterPro" id="IPR034804">
    <property type="entry name" value="SQR/QFR_C/D"/>
</dbReference>
<dbReference type="Proteomes" id="UP000291144">
    <property type="component" value="Unassembled WGS sequence"/>
</dbReference>
<keyword evidence="1" id="KW-1003">Cell membrane</keyword>
<comment type="caution">
    <text evidence="6">The sequence shown here is derived from an EMBL/GenBank/DDBJ whole genome shotgun (WGS) entry which is preliminary data.</text>
</comment>
<dbReference type="OrthoDB" id="9804636at2"/>
<dbReference type="AlphaFoldDB" id="A0A4R0KQM1"/>
<dbReference type="RefSeq" id="WP_131356130.1">
    <property type="nucleotide sequence ID" value="NZ_SJKB01000004.1"/>
</dbReference>
<feature type="transmembrane region" description="Helical" evidence="5">
    <location>
        <begin position="12"/>
        <end position="37"/>
    </location>
</feature>
<dbReference type="InterPro" id="IPR003418">
    <property type="entry name" value="Fumarate_red_D"/>
</dbReference>
<gene>
    <name evidence="6" type="ORF">E0H73_16105</name>
</gene>
<evidence type="ECO:0000256" key="2">
    <source>
        <dbReference type="ARBA" id="ARBA00022692"/>
    </source>
</evidence>
<dbReference type="EMBL" id="SJKB01000004">
    <property type="protein sequence ID" value="TCC62227.1"/>
    <property type="molecule type" value="Genomic_DNA"/>
</dbReference>
<dbReference type="SUPFAM" id="SSF81343">
    <property type="entry name" value="Fumarate reductase respiratory complex transmembrane subunits"/>
    <property type="match status" value="1"/>
</dbReference>
<sequence length="117" mass="13116">MNHRRSPEPLLWMLFSSGGMVAALMLPILLFLFGIAFPLDWLTPPTHEHLYAVLHNPLTRLVLFGLSALALFHWAHRFRYTLYDGLQLKRFAVPIVIFCYGGAVVGSVIAAALLLTV</sequence>
<feature type="transmembrane region" description="Helical" evidence="5">
    <location>
        <begin position="57"/>
        <end position="75"/>
    </location>
</feature>
<evidence type="ECO:0000256" key="3">
    <source>
        <dbReference type="ARBA" id="ARBA00022989"/>
    </source>
</evidence>
<accession>A0A4R0KQM1</accession>
<dbReference type="NCBIfam" id="NF003977">
    <property type="entry name" value="PRK05470.1-1"/>
    <property type="match status" value="1"/>
</dbReference>
<reference evidence="6 7" key="1">
    <citation type="submission" date="2019-02" db="EMBL/GenBank/DDBJ databases">
        <title>Kribbella capetownensis sp. nov. and Kribbella speibonae sp. nov., isolated from soil.</title>
        <authorList>
            <person name="Curtis S.M."/>
            <person name="Norton I."/>
            <person name="Everest G.J."/>
            <person name="Meyers P.R."/>
        </authorList>
    </citation>
    <scope>NUCLEOTIDE SEQUENCE [LARGE SCALE GENOMIC DNA]</scope>
    <source>
        <strain evidence="6 7">NRRL B-24813</strain>
    </source>
</reference>
<keyword evidence="4 5" id="KW-0472">Membrane</keyword>
<evidence type="ECO:0000256" key="1">
    <source>
        <dbReference type="ARBA" id="ARBA00022475"/>
    </source>
</evidence>
<dbReference type="GO" id="GO:0016020">
    <property type="term" value="C:membrane"/>
    <property type="evidence" value="ECO:0007669"/>
    <property type="project" value="InterPro"/>
</dbReference>
<name>A0A4R0KQM1_9ACTN</name>
<evidence type="ECO:0000313" key="6">
    <source>
        <dbReference type="EMBL" id="TCC62227.1"/>
    </source>
</evidence>
<feature type="transmembrane region" description="Helical" evidence="5">
    <location>
        <begin position="95"/>
        <end position="115"/>
    </location>
</feature>
<proteinExistence type="predicted"/>
<evidence type="ECO:0000256" key="5">
    <source>
        <dbReference type="SAM" id="Phobius"/>
    </source>
</evidence>
<evidence type="ECO:0000313" key="7">
    <source>
        <dbReference type="Proteomes" id="UP000291144"/>
    </source>
</evidence>
<keyword evidence="7" id="KW-1185">Reference proteome</keyword>
<keyword evidence="2 5" id="KW-0812">Transmembrane</keyword>
<protein>
    <submittedName>
        <fullName evidence="6">Fumarate reductase subunit D</fullName>
    </submittedName>
</protein>
<dbReference type="Gene3D" id="1.20.1300.10">
    <property type="entry name" value="Fumarate reductase/succinate dehydrogenase, transmembrane subunit"/>
    <property type="match status" value="1"/>
</dbReference>
<keyword evidence="3 5" id="KW-1133">Transmembrane helix</keyword>
<organism evidence="6 7">
    <name type="scientific">Kribbella pittospori</name>
    <dbReference type="NCBI Taxonomy" id="722689"/>
    <lineage>
        <taxon>Bacteria</taxon>
        <taxon>Bacillati</taxon>
        <taxon>Actinomycetota</taxon>
        <taxon>Actinomycetes</taxon>
        <taxon>Propionibacteriales</taxon>
        <taxon>Kribbellaceae</taxon>
        <taxon>Kribbella</taxon>
    </lineage>
</organism>